<proteinExistence type="predicted"/>
<dbReference type="RefSeq" id="WP_020965453.1">
    <property type="nucleotide sequence ID" value="NZ_CP045670.1"/>
</dbReference>
<evidence type="ECO:0000313" key="2">
    <source>
        <dbReference type="Proteomes" id="UP000593915"/>
    </source>
</evidence>
<sequence>MNNNPVPAAQIIISIIPIVGIIMAGVLIFFYLLWRHKQIICQIQTKTYIPIKFNLLSFCLILGILLTIIGFVLTVLFAVIDGLGYILLGGLVPLSCGTGLLIYYAVFSKIENGKKNRVYD</sequence>
<dbReference type="AlphaFoldDB" id="A0A7S7AYA9"/>
<protein>
    <submittedName>
        <fullName evidence="1">Uncharacterized protein</fullName>
    </submittedName>
</protein>
<organism evidence="1 2">
    <name type="scientific">Treponema pedis</name>
    <dbReference type="NCBI Taxonomy" id="409322"/>
    <lineage>
        <taxon>Bacteria</taxon>
        <taxon>Pseudomonadati</taxon>
        <taxon>Spirochaetota</taxon>
        <taxon>Spirochaetia</taxon>
        <taxon>Spirochaetales</taxon>
        <taxon>Treponemataceae</taxon>
        <taxon>Treponema</taxon>
    </lineage>
</organism>
<dbReference type="Proteomes" id="UP000593915">
    <property type="component" value="Chromosome"/>
</dbReference>
<accession>A0A7S7AYA9</accession>
<gene>
    <name evidence="1" type="ORF">IFE08_06325</name>
</gene>
<evidence type="ECO:0000313" key="1">
    <source>
        <dbReference type="EMBL" id="QOW61951.1"/>
    </source>
</evidence>
<dbReference type="GeneID" id="301090191"/>
<dbReference type="EMBL" id="CP061839">
    <property type="protein sequence ID" value="QOW61951.1"/>
    <property type="molecule type" value="Genomic_DNA"/>
</dbReference>
<reference evidence="1 2" key="1">
    <citation type="submission" date="2020-09" db="EMBL/GenBank/DDBJ databases">
        <title>Characterization of Treponema spp. from bovine digital dermatitis in Korea.</title>
        <authorList>
            <person name="Espiritu H.M."/>
            <person name="Cho Y.I."/>
            <person name="Mamuad L."/>
        </authorList>
    </citation>
    <scope>NUCLEOTIDE SEQUENCE [LARGE SCALE GENOMIC DNA]</scope>
    <source>
        <strain evidence="1 2">KS1</strain>
    </source>
</reference>
<name>A0A7S7AYA9_9SPIR</name>